<comment type="caution">
    <text evidence="2">The sequence shown here is derived from an EMBL/GenBank/DDBJ whole genome shotgun (WGS) entry which is preliminary data.</text>
</comment>
<keyword evidence="3" id="KW-1185">Reference proteome</keyword>
<reference evidence="3" key="1">
    <citation type="journal article" date="2019" name="Int. J. Syst. Evol. Microbiol.">
        <title>The Global Catalogue of Microorganisms (GCM) 10K type strain sequencing project: providing services to taxonomists for standard genome sequencing and annotation.</title>
        <authorList>
            <consortium name="The Broad Institute Genomics Platform"/>
            <consortium name="The Broad Institute Genome Sequencing Center for Infectious Disease"/>
            <person name="Wu L."/>
            <person name="Ma J."/>
        </authorList>
    </citation>
    <scope>NUCLEOTIDE SEQUENCE [LARGE SCALE GENOMIC DNA]</scope>
    <source>
        <strain evidence="3">JCM 17190</strain>
    </source>
</reference>
<accession>A0ABP7KB67</accession>
<evidence type="ECO:0000259" key="1">
    <source>
        <dbReference type="Pfam" id="PF07693"/>
    </source>
</evidence>
<feature type="domain" description="KAP NTPase" evidence="1">
    <location>
        <begin position="1"/>
        <end position="110"/>
    </location>
</feature>
<name>A0ABP7KB67_9RHOB</name>
<proteinExistence type="predicted"/>
<evidence type="ECO:0000313" key="2">
    <source>
        <dbReference type="EMBL" id="GAA3871596.1"/>
    </source>
</evidence>
<dbReference type="Proteomes" id="UP001399917">
    <property type="component" value="Unassembled WGS sequence"/>
</dbReference>
<dbReference type="EMBL" id="BAABDF010000007">
    <property type="protein sequence ID" value="GAA3871596.1"/>
    <property type="molecule type" value="Genomic_DNA"/>
</dbReference>
<sequence length="520" mass="58359">MMQMVKSVGKLPYVTYVLSYDRKHVWAALEEGKAVDPLEPTFAEKIIQQELTLPQPSSSALLSLLDKNIGFIADQVEDSDRWYKIVSHGVRRWVKTPRDINRYTNALKFTWPALENEVDPADIIAMEGLRLFEPKIFDWVKANRDFLFSEGSFVLGTDGEKSEQVEVLAKLIEAHSYKSVIPLLAYLFPARAKLITGQEHSIGEPHYQVLRRRGIGHVNVFQTYMAFGLSEDTIPFSAIQKALDNLNDEAALYALFDEWLLNKDSIDQPLIGEVFKEIKYRMTEPNAVKPTQELLNALFSIGEAVSRMKAKRGFFMLGPSDELYLLIADILRTYSHGDAAKALSAALITKRNVAYGVETFNDYGRLLGEIGVSEERMDSPISMQDWEEFRDALKPLFEEDLASGKYLRYPKTWAAIRAYAYFFGEDRCKIWVVQSAQKDAGFLLGAATSLLTETLSSHGTSFSIKKAPDEGIYDLEALLPVAQNVAQASVFDGEDAERLAAFIDGATSWLDKAAARSTAP</sequence>
<protein>
    <recommendedName>
        <fullName evidence="1">KAP NTPase domain-containing protein</fullName>
    </recommendedName>
</protein>
<dbReference type="Pfam" id="PF07693">
    <property type="entry name" value="KAP_NTPase"/>
    <property type="match status" value="1"/>
</dbReference>
<organism evidence="2 3">
    <name type="scientific">Celeribacter arenosi</name>
    <dbReference type="NCBI Taxonomy" id="792649"/>
    <lineage>
        <taxon>Bacteria</taxon>
        <taxon>Pseudomonadati</taxon>
        <taxon>Pseudomonadota</taxon>
        <taxon>Alphaproteobacteria</taxon>
        <taxon>Rhodobacterales</taxon>
        <taxon>Roseobacteraceae</taxon>
        <taxon>Celeribacter</taxon>
    </lineage>
</organism>
<gene>
    <name evidence="2" type="ORF">GCM10022404_21870</name>
</gene>
<evidence type="ECO:0000313" key="3">
    <source>
        <dbReference type="Proteomes" id="UP001399917"/>
    </source>
</evidence>
<dbReference type="InterPro" id="IPR011646">
    <property type="entry name" value="KAP_P-loop"/>
</dbReference>